<sequence length="801" mass="88308">MQARVLGCAELREREWFTKLSLSAVSTRVQAHCLSPPHPTTSPSNEEPGGRLHACATAACTIRLGGRLGTSPLAVPLRHLHSATQSKVQAVYSSRHAVGRIPKKAGDRRGYADEVHLQHNPVASRLTRGWLKRANGGLEKCGPVHKLSRCERHNGNTARQFSASCVGAKGRGARESVSSSAPVLPCLKRAKNLQYLLYQHTQPKEGARELHLWRKESRVRAKWESGTKRLEIQEKNCPERSGTWVVWKRVGEGGTAVGDGCRYERIPMKYSSRAAYPGYDSAPRVARPLLSRPLGLSVAACYYCNVLLILRLAWIPTSRCSSLDLSAFTEPQQVDLARADNLAFAVGSSLLKHDHGRKHLTRSMAATSSTYSRYFVVTQDCITPFPRSVTHMAPCTIGTCKASRGRGGVVVKLLASHIGELGSIPDGDGAAGRRVFSGFSRFPTPFHSPHSPRFTFIGFQELDVNSRQILYASLACPSDWGNGGTLASALASHDGDPDFRIWESYWTTPLASRFSLGAPVSSAPTFQRRSILGFYFMSCSGTTGTYGPRLETRERFYGYDIGNQAIETHCRDEGVAYRRDGQLVFHEVVQYHVIGVVEIQKHLHIRYLLLFTLRRTVVDISILNRATIAVGWAPTMILYIDSPMLYPLHHGDSVTELETGPRNPRAEPPSVKQAIVRNSVWELLHVLARTSLRFPGRKEGDKRTPPALHLQLFPAGRSVWWWEGGGEESTEEGPKSDAKLANSWPNSWHTPDAIAGLEVEPLTSHTVLLTGPVLLAWGATMAERLVCSLPTKAIRVQPPAG</sequence>
<comment type="caution">
    <text evidence="1">The sequence shown here is derived from an EMBL/GenBank/DDBJ whole genome shotgun (WGS) entry which is preliminary data.</text>
</comment>
<organism evidence="1 2">
    <name type="scientific">Dryococelus australis</name>
    <dbReference type="NCBI Taxonomy" id="614101"/>
    <lineage>
        <taxon>Eukaryota</taxon>
        <taxon>Metazoa</taxon>
        <taxon>Ecdysozoa</taxon>
        <taxon>Arthropoda</taxon>
        <taxon>Hexapoda</taxon>
        <taxon>Insecta</taxon>
        <taxon>Pterygota</taxon>
        <taxon>Neoptera</taxon>
        <taxon>Polyneoptera</taxon>
        <taxon>Phasmatodea</taxon>
        <taxon>Verophasmatodea</taxon>
        <taxon>Anareolatae</taxon>
        <taxon>Phasmatidae</taxon>
        <taxon>Eurycanthinae</taxon>
        <taxon>Dryococelus</taxon>
    </lineage>
</organism>
<protein>
    <submittedName>
        <fullName evidence="1">Uncharacterized protein</fullName>
    </submittedName>
</protein>
<keyword evidence="2" id="KW-1185">Reference proteome</keyword>
<reference evidence="1 2" key="1">
    <citation type="submission" date="2023-02" db="EMBL/GenBank/DDBJ databases">
        <title>LHISI_Scaffold_Assembly.</title>
        <authorList>
            <person name="Stuart O.P."/>
            <person name="Cleave R."/>
            <person name="Magrath M.J.L."/>
            <person name="Mikheyev A.S."/>
        </authorList>
    </citation>
    <scope>NUCLEOTIDE SEQUENCE [LARGE SCALE GENOMIC DNA]</scope>
    <source>
        <strain evidence="1">Daus_M_001</strain>
        <tissue evidence="1">Leg muscle</tissue>
    </source>
</reference>
<dbReference type="Proteomes" id="UP001159363">
    <property type="component" value="Chromosome 3"/>
</dbReference>
<evidence type="ECO:0000313" key="2">
    <source>
        <dbReference type="Proteomes" id="UP001159363"/>
    </source>
</evidence>
<proteinExistence type="predicted"/>
<accession>A0ABQ9I0V6</accession>
<name>A0ABQ9I0V6_9NEOP</name>
<dbReference type="EMBL" id="JARBHB010000003">
    <property type="protein sequence ID" value="KAJ8890262.1"/>
    <property type="molecule type" value="Genomic_DNA"/>
</dbReference>
<gene>
    <name evidence="1" type="ORF">PR048_009770</name>
</gene>
<evidence type="ECO:0000313" key="1">
    <source>
        <dbReference type="EMBL" id="KAJ8890262.1"/>
    </source>
</evidence>